<dbReference type="PROSITE" id="PS50262">
    <property type="entry name" value="G_PROTEIN_RECEP_F1_2"/>
    <property type="match status" value="1"/>
</dbReference>
<dbReference type="PANTHER" id="PTHR45695">
    <property type="entry name" value="LEUCOKININ RECEPTOR-RELATED"/>
    <property type="match status" value="1"/>
</dbReference>
<dbReference type="AlphaFoldDB" id="A0A183VW14"/>
<evidence type="ECO:0000256" key="7">
    <source>
        <dbReference type="ARBA" id="ARBA00023224"/>
    </source>
</evidence>
<evidence type="ECO:0000313" key="8">
    <source>
        <dbReference type="Proteomes" id="UP000050795"/>
    </source>
</evidence>
<accession>A0A183VW14</accession>
<dbReference type="GO" id="GO:0005886">
    <property type="term" value="C:plasma membrane"/>
    <property type="evidence" value="ECO:0007669"/>
    <property type="project" value="TreeGrafter"/>
</dbReference>
<keyword evidence="3" id="KW-1133">Transmembrane helix</keyword>
<evidence type="ECO:0000256" key="3">
    <source>
        <dbReference type="ARBA" id="ARBA00022989"/>
    </source>
</evidence>
<evidence type="ECO:0000256" key="1">
    <source>
        <dbReference type="ARBA" id="ARBA00004141"/>
    </source>
</evidence>
<proteinExistence type="predicted"/>
<keyword evidence="6" id="KW-0675">Receptor</keyword>
<dbReference type="Proteomes" id="UP000050795">
    <property type="component" value="Unassembled WGS sequence"/>
</dbReference>
<reference evidence="8" key="1">
    <citation type="submission" date="2022-06" db="EMBL/GenBank/DDBJ databases">
        <authorList>
            <person name="Berger JAMES D."/>
            <person name="Berger JAMES D."/>
        </authorList>
    </citation>
    <scope>NUCLEOTIDE SEQUENCE [LARGE SCALE GENOMIC DNA]</scope>
</reference>
<dbReference type="InterPro" id="IPR017452">
    <property type="entry name" value="GPCR_Rhodpsn_7TM"/>
</dbReference>
<organism evidence="8 9">
    <name type="scientific">Trichobilharzia regenti</name>
    <name type="common">Nasal bird schistosome</name>
    <dbReference type="NCBI Taxonomy" id="157069"/>
    <lineage>
        <taxon>Eukaryota</taxon>
        <taxon>Metazoa</taxon>
        <taxon>Spiralia</taxon>
        <taxon>Lophotrochozoa</taxon>
        <taxon>Platyhelminthes</taxon>
        <taxon>Trematoda</taxon>
        <taxon>Digenea</taxon>
        <taxon>Strigeidida</taxon>
        <taxon>Schistosomatoidea</taxon>
        <taxon>Schistosomatidae</taxon>
        <taxon>Trichobilharzia</taxon>
    </lineage>
</organism>
<evidence type="ECO:0000256" key="4">
    <source>
        <dbReference type="ARBA" id="ARBA00023040"/>
    </source>
</evidence>
<dbReference type="Pfam" id="PF00001">
    <property type="entry name" value="7tm_1"/>
    <property type="match status" value="1"/>
</dbReference>
<dbReference type="SUPFAM" id="SSF81321">
    <property type="entry name" value="Family A G protein-coupled receptor-like"/>
    <property type="match status" value="1"/>
</dbReference>
<protein>
    <submittedName>
        <fullName evidence="9">G_PROTEIN_RECEP_F1_2 domain-containing protein</fullName>
    </submittedName>
</protein>
<evidence type="ECO:0000256" key="2">
    <source>
        <dbReference type="ARBA" id="ARBA00022692"/>
    </source>
</evidence>
<dbReference type="PANTHER" id="PTHR45695:SF9">
    <property type="entry name" value="LEUCOKININ RECEPTOR"/>
    <property type="match status" value="1"/>
</dbReference>
<keyword evidence="5" id="KW-0472">Membrane</keyword>
<dbReference type="PRINTS" id="PR00237">
    <property type="entry name" value="GPCRRHODOPSN"/>
</dbReference>
<keyword evidence="8" id="KW-1185">Reference proteome</keyword>
<evidence type="ECO:0000313" key="9">
    <source>
        <dbReference type="WBParaSite" id="TREG1_90270.1"/>
    </source>
</evidence>
<name>A0A183VW14_TRIRE</name>
<dbReference type="Gene3D" id="1.20.1070.10">
    <property type="entry name" value="Rhodopsin 7-helix transmembrane proteins"/>
    <property type="match status" value="1"/>
</dbReference>
<dbReference type="OrthoDB" id="9999179at2759"/>
<evidence type="ECO:0000256" key="5">
    <source>
        <dbReference type="ARBA" id="ARBA00023136"/>
    </source>
</evidence>
<dbReference type="InterPro" id="IPR000276">
    <property type="entry name" value="GPCR_Rhodpsn"/>
</dbReference>
<sequence>MPQSHRVKDCLKSITNEEIMLYRFRAYISPLLALIGIPTNILVIIIFIIIDRRGSCRFNHYAIWLAFSHLAQHIFNTLIDDFLGRGLLWATGCRISYQVDAYSSFTCKTLTYLSDVFALISSFILMLFSIDRVCSIYNPKQFEQTKHLGVAKLCIPIIYIICLLLNIPHIINADLKYNSNRELSCEYIDPIANGVKYVLYLYIIGGTLLPALLIFITNILISCKLKSAIRRSKSIGFHDKHSHSELSKVITHLAISIMFTCLSIPLVILVILRQEVHFKNYEIIYPKYAHKIIQLSKLFSSWESFNHTFEFFFYWAFLPVFRRTLHQMLSSCYSSLLCNAKKMKHMDTTDMKGINSTYNIISNINNNSNNNDVVIVNNNQKINVNNQLHSLYYLSEPGNCTSSYFPTGYSPLRQYKGCQHLHHQRHPSLRYNYHYYKPGERKHHELYYHLEYSKPLSFYCIDDIHKNSIHDNKMNQRKLSKDSNFMMVSNL</sequence>
<keyword evidence="7" id="KW-0807">Transducer</keyword>
<dbReference type="GO" id="GO:0004930">
    <property type="term" value="F:G protein-coupled receptor activity"/>
    <property type="evidence" value="ECO:0007669"/>
    <property type="project" value="UniProtKB-KW"/>
</dbReference>
<reference evidence="9" key="2">
    <citation type="submission" date="2023-11" db="UniProtKB">
        <authorList>
            <consortium name="WormBaseParasite"/>
        </authorList>
    </citation>
    <scope>IDENTIFICATION</scope>
</reference>
<evidence type="ECO:0000256" key="6">
    <source>
        <dbReference type="ARBA" id="ARBA00023170"/>
    </source>
</evidence>
<keyword evidence="2" id="KW-0812">Transmembrane</keyword>
<keyword evidence="4" id="KW-0297">G-protein coupled receptor</keyword>
<comment type="subcellular location">
    <subcellularLocation>
        <location evidence="1">Membrane</location>
        <topology evidence="1">Multi-pass membrane protein</topology>
    </subcellularLocation>
</comment>
<dbReference type="WBParaSite" id="TREG1_90270.1">
    <property type="protein sequence ID" value="TREG1_90270.1"/>
    <property type="gene ID" value="TREG1_90270"/>
</dbReference>